<dbReference type="PANTHER" id="PTHR42915:SF1">
    <property type="entry name" value="PEPTIDOGLYCAN BETA-N-ACETYLMURAMIDASE NAMZ"/>
    <property type="match status" value="1"/>
</dbReference>
<evidence type="ECO:0000259" key="1">
    <source>
        <dbReference type="Pfam" id="PF07075"/>
    </source>
</evidence>
<accession>A0ABS2NYN7</accession>
<keyword evidence="4" id="KW-1185">Reference proteome</keyword>
<comment type="caution">
    <text evidence="3">The sequence shown here is derived from an EMBL/GenBank/DDBJ whole genome shotgun (WGS) entry which is preliminary data.</text>
</comment>
<gene>
    <name evidence="3" type="ORF">JOC95_001662</name>
</gene>
<proteinExistence type="predicted"/>
<dbReference type="Proteomes" id="UP000737402">
    <property type="component" value="Unassembled WGS sequence"/>
</dbReference>
<evidence type="ECO:0000313" key="4">
    <source>
        <dbReference type="Proteomes" id="UP000737402"/>
    </source>
</evidence>
<dbReference type="InterPro" id="IPR008302">
    <property type="entry name" value="NamZ"/>
</dbReference>
<dbReference type="PIRSF" id="PIRSF016719">
    <property type="entry name" value="UCP016719"/>
    <property type="match status" value="1"/>
</dbReference>
<dbReference type="InterPro" id="IPR048502">
    <property type="entry name" value="NamZ_N"/>
</dbReference>
<reference evidence="3 4" key="1">
    <citation type="submission" date="2021-01" db="EMBL/GenBank/DDBJ databases">
        <title>Genomic Encyclopedia of Type Strains, Phase IV (KMG-IV): sequencing the most valuable type-strain genomes for metagenomic binning, comparative biology and taxonomic classification.</title>
        <authorList>
            <person name="Goeker M."/>
        </authorList>
    </citation>
    <scope>NUCLEOTIDE SEQUENCE [LARGE SCALE GENOMIC DNA]</scope>
    <source>
        <strain evidence="3 4">DSM 25879</strain>
    </source>
</reference>
<feature type="domain" description="Peptidoglycan beta-N-acetylmuramidase NamZ N-terminal" evidence="1">
    <location>
        <begin position="24"/>
        <end position="224"/>
    </location>
</feature>
<evidence type="ECO:0000259" key="2">
    <source>
        <dbReference type="Pfam" id="PF20732"/>
    </source>
</evidence>
<dbReference type="Gene3D" id="3.40.50.12170">
    <property type="entry name" value="Uncharacterised protein PF07075, DUF1343"/>
    <property type="match status" value="1"/>
</dbReference>
<dbReference type="Pfam" id="PF20732">
    <property type="entry name" value="NamZ_C"/>
    <property type="match status" value="1"/>
</dbReference>
<dbReference type="Gene3D" id="3.90.1150.140">
    <property type="match status" value="1"/>
</dbReference>
<dbReference type="PANTHER" id="PTHR42915">
    <property type="entry name" value="HYPOTHETICAL 460 KDA PROTEIN IN FEUA-SIGW INTERGENIC REGION [PRECURSOR]"/>
    <property type="match status" value="1"/>
</dbReference>
<organism evidence="3 4">
    <name type="scientific">Sutcliffiella tianshenii</name>
    <dbReference type="NCBI Taxonomy" id="1463404"/>
    <lineage>
        <taxon>Bacteria</taxon>
        <taxon>Bacillati</taxon>
        <taxon>Bacillota</taxon>
        <taxon>Bacilli</taxon>
        <taxon>Bacillales</taxon>
        <taxon>Bacillaceae</taxon>
        <taxon>Sutcliffiella</taxon>
    </lineage>
</organism>
<name>A0ABS2NYN7_9BACI</name>
<evidence type="ECO:0000313" key="3">
    <source>
        <dbReference type="EMBL" id="MBM7619810.1"/>
    </source>
</evidence>
<feature type="domain" description="Peptidoglycan beta-N-acetylmuramidase NamZ C-terminal" evidence="2">
    <location>
        <begin position="228"/>
        <end position="386"/>
    </location>
</feature>
<sequence length="387" mass="43721">MKKVTYGIDRFLQNGLEAWAGKNIALVTNQTGMTSSFQSTIDALNEADSIRLTKLFACEHGIRGDVQAGVHVEDTTDPKTLLPVYSLYGPTKKVSTELLEDVDAIFFDIQDVGVRFYTFLATVKNVMEACVETGTSFVVLDRPNPIAPLVSGNVLDIAYTSFVGPYELPVSLGLTVGEYARLLQKEHYPDADLHVYEVGNWNRSMWGEDWQQPWIPPSPNIPHFTTTLYYPISCFIEGTNLSEGRGTTKPFEWIGAPWFKQEKVMEHFSRKELPGMELVPAFFTPNMSKHQGDLCRGLQLVITDKEELDVARLGYELLHSIFAVHSGEAQWLEPFKEGMHPFIDLLWGTDEVRKGIDQGLSFREVAVDWQAGLEDWKRRTDSILLYS</sequence>
<dbReference type="Pfam" id="PF07075">
    <property type="entry name" value="NamZ_N"/>
    <property type="match status" value="1"/>
</dbReference>
<protein>
    <submittedName>
        <fullName evidence="3">Uncharacterized protein YbbC (DUF1343 family)</fullName>
    </submittedName>
</protein>
<dbReference type="EMBL" id="JAFBED010000003">
    <property type="protein sequence ID" value="MBM7619810.1"/>
    <property type="molecule type" value="Genomic_DNA"/>
</dbReference>
<dbReference type="InterPro" id="IPR048503">
    <property type="entry name" value="NamZ_C"/>
</dbReference>